<keyword evidence="5" id="KW-1185">Reference proteome</keyword>
<evidence type="ECO:0000256" key="1">
    <source>
        <dbReference type="SAM" id="Phobius"/>
    </source>
</evidence>
<keyword evidence="1" id="KW-1133">Transmembrane helix</keyword>
<protein>
    <submittedName>
        <fullName evidence="3">Uncharacterized protein</fullName>
    </submittedName>
</protein>
<reference evidence="2 5" key="2">
    <citation type="submission" date="2018-03" db="EMBL/GenBank/DDBJ databases">
        <title>Genomic Encyclopedia of Archaeal and Bacterial Type Strains, Phase II (KMG-II): from individual species to whole genera.</title>
        <authorList>
            <person name="Goeker M."/>
        </authorList>
    </citation>
    <scope>NUCLEOTIDE SEQUENCE [LARGE SCALE GENOMIC DNA]</scope>
    <source>
        <strain evidence="2 5">DSM 29956</strain>
    </source>
</reference>
<organism evidence="3 4">
    <name type="scientific">Limimaricola soesokkakensis</name>
    <dbReference type="NCBI Taxonomy" id="1343159"/>
    <lineage>
        <taxon>Bacteria</taxon>
        <taxon>Pseudomonadati</taxon>
        <taxon>Pseudomonadota</taxon>
        <taxon>Alphaproteobacteria</taxon>
        <taxon>Rhodobacterales</taxon>
        <taxon>Paracoccaceae</taxon>
        <taxon>Limimaricola</taxon>
    </lineage>
</organism>
<dbReference type="EMBL" id="FWFY01000007">
    <property type="protein sequence ID" value="SLN54017.1"/>
    <property type="molecule type" value="Genomic_DNA"/>
</dbReference>
<name>A0A1X6ZL56_9RHOB</name>
<dbReference type="AlphaFoldDB" id="A0A1X6ZL56"/>
<accession>A0A1X6ZL56</accession>
<evidence type="ECO:0000313" key="5">
    <source>
        <dbReference type="Proteomes" id="UP000240624"/>
    </source>
</evidence>
<proteinExistence type="predicted"/>
<reference evidence="3 4" key="1">
    <citation type="submission" date="2017-03" db="EMBL/GenBank/DDBJ databases">
        <authorList>
            <person name="Afonso C.L."/>
            <person name="Miller P.J."/>
            <person name="Scott M.A."/>
            <person name="Spackman E."/>
            <person name="Goraichik I."/>
            <person name="Dimitrov K.M."/>
            <person name="Suarez D.L."/>
            <person name="Swayne D.E."/>
        </authorList>
    </citation>
    <scope>NUCLEOTIDE SEQUENCE [LARGE SCALE GENOMIC DNA]</scope>
    <source>
        <strain evidence="3 4">CECT 8367</strain>
    </source>
</reference>
<evidence type="ECO:0000313" key="3">
    <source>
        <dbReference type="EMBL" id="SLN54017.1"/>
    </source>
</evidence>
<gene>
    <name evidence="2" type="ORF">CLV79_108147</name>
    <name evidence="3" type="ORF">LOS8367_02528</name>
</gene>
<dbReference type="Proteomes" id="UP000193495">
    <property type="component" value="Unassembled WGS sequence"/>
</dbReference>
<dbReference type="Proteomes" id="UP000240624">
    <property type="component" value="Unassembled WGS sequence"/>
</dbReference>
<dbReference type="EMBL" id="PYGB01000008">
    <property type="protein sequence ID" value="PSK84979.1"/>
    <property type="molecule type" value="Genomic_DNA"/>
</dbReference>
<sequence length="67" mass="7116">MRNWAIAFFALAFLSGLVCLGSNTPADLSVARTLMVLFGVLAAYAATAHRLQARLRERPGRGGPLGT</sequence>
<keyword evidence="1" id="KW-0472">Membrane</keyword>
<dbReference type="OrthoDB" id="9973052at2"/>
<evidence type="ECO:0000313" key="4">
    <source>
        <dbReference type="Proteomes" id="UP000193495"/>
    </source>
</evidence>
<keyword evidence="1" id="KW-0812">Transmembrane</keyword>
<feature type="transmembrane region" description="Helical" evidence="1">
    <location>
        <begin position="31"/>
        <end position="51"/>
    </location>
</feature>
<evidence type="ECO:0000313" key="2">
    <source>
        <dbReference type="EMBL" id="PSK84979.1"/>
    </source>
</evidence>
<dbReference type="RefSeq" id="WP_085896859.1">
    <property type="nucleotide sequence ID" value="NZ_CAXPGX010000159.1"/>
</dbReference>